<name>A0A0M0K013_9EUKA</name>
<feature type="compositionally biased region" description="Basic and acidic residues" evidence="1">
    <location>
        <begin position="150"/>
        <end position="159"/>
    </location>
</feature>
<proteinExistence type="predicted"/>
<dbReference type="AlphaFoldDB" id="A0A0M0K013"/>
<organism evidence="2 3">
    <name type="scientific">Chrysochromulina tobinii</name>
    <dbReference type="NCBI Taxonomy" id="1460289"/>
    <lineage>
        <taxon>Eukaryota</taxon>
        <taxon>Haptista</taxon>
        <taxon>Haptophyta</taxon>
        <taxon>Prymnesiophyceae</taxon>
        <taxon>Prymnesiales</taxon>
        <taxon>Chrysochromulinaceae</taxon>
        <taxon>Chrysochromulina</taxon>
    </lineage>
</organism>
<feature type="region of interest" description="Disordered" evidence="1">
    <location>
        <begin position="1"/>
        <end position="32"/>
    </location>
</feature>
<comment type="caution">
    <text evidence="2">The sequence shown here is derived from an EMBL/GenBank/DDBJ whole genome shotgun (WGS) entry which is preliminary data.</text>
</comment>
<sequence>MEGLAVAPPPPPPPPEDVPEPEPEPEDEAPPATIAPLFVVGASVFIPRSDGSTAVGTVVDYFPETGTCTVEIGEPGSGKRKRVEQTKLKEAPPIEAPLPTAEAGGAKYPIGASVYVLRSNGEETLATVKKYEPTKKVYVLDLGKGQLKQANEKSMRAADDEPPPPPPP</sequence>
<feature type="region of interest" description="Disordered" evidence="1">
    <location>
        <begin position="148"/>
        <end position="168"/>
    </location>
</feature>
<evidence type="ECO:0000313" key="2">
    <source>
        <dbReference type="EMBL" id="KOO32144.1"/>
    </source>
</evidence>
<evidence type="ECO:0000256" key="1">
    <source>
        <dbReference type="SAM" id="MobiDB-lite"/>
    </source>
</evidence>
<feature type="compositionally biased region" description="Pro residues" evidence="1">
    <location>
        <begin position="7"/>
        <end position="16"/>
    </location>
</feature>
<reference evidence="3" key="1">
    <citation type="journal article" date="2015" name="PLoS Genet.">
        <title>Genome Sequence and Transcriptome Analyses of Chrysochromulina tobin: Metabolic Tools for Enhanced Algal Fitness in the Prominent Order Prymnesiales (Haptophyceae).</title>
        <authorList>
            <person name="Hovde B.T."/>
            <person name="Deodato C.R."/>
            <person name="Hunsperger H.M."/>
            <person name="Ryken S.A."/>
            <person name="Yost W."/>
            <person name="Jha R.K."/>
            <person name="Patterson J."/>
            <person name="Monnat R.J. Jr."/>
            <person name="Barlow S.B."/>
            <person name="Starkenburg S.R."/>
            <person name="Cattolico R.A."/>
        </authorList>
    </citation>
    <scope>NUCLEOTIDE SEQUENCE</scope>
    <source>
        <strain evidence="3">CCMP291</strain>
    </source>
</reference>
<keyword evidence="3" id="KW-1185">Reference proteome</keyword>
<protein>
    <submittedName>
        <fullName evidence="2">Uncharacterized protein</fullName>
    </submittedName>
</protein>
<dbReference type="Proteomes" id="UP000037460">
    <property type="component" value="Unassembled WGS sequence"/>
</dbReference>
<dbReference type="EMBL" id="JWZX01001842">
    <property type="protein sequence ID" value="KOO32144.1"/>
    <property type="molecule type" value="Genomic_DNA"/>
</dbReference>
<evidence type="ECO:0000313" key="3">
    <source>
        <dbReference type="Proteomes" id="UP000037460"/>
    </source>
</evidence>
<gene>
    <name evidence="2" type="ORF">Ctob_008737</name>
</gene>
<feature type="compositionally biased region" description="Acidic residues" evidence="1">
    <location>
        <begin position="17"/>
        <end position="29"/>
    </location>
</feature>
<accession>A0A0M0K013</accession>